<protein>
    <submittedName>
        <fullName evidence="7">Branched-chain amino acid transport system substrate-binding protein</fullName>
    </submittedName>
</protein>
<proteinExistence type="inferred from homology"/>
<dbReference type="RefSeq" id="WP_209458702.1">
    <property type="nucleotide sequence ID" value="NZ_JAGGKC010000006.1"/>
</dbReference>
<comment type="similarity">
    <text evidence="1">Belongs to the leucine-binding protein family.</text>
</comment>
<dbReference type="Proteomes" id="UP001519271">
    <property type="component" value="Unassembled WGS sequence"/>
</dbReference>
<comment type="caution">
    <text evidence="7">The sequence shown here is derived from an EMBL/GenBank/DDBJ whole genome shotgun (WGS) entry which is preliminary data.</text>
</comment>
<keyword evidence="2" id="KW-0813">Transport</keyword>
<dbReference type="PANTHER" id="PTHR30483">
    <property type="entry name" value="LEUCINE-SPECIFIC-BINDING PROTEIN"/>
    <property type="match status" value="1"/>
</dbReference>
<evidence type="ECO:0000256" key="5">
    <source>
        <dbReference type="SAM" id="SignalP"/>
    </source>
</evidence>
<keyword evidence="4" id="KW-0029">Amino-acid transport</keyword>
<keyword evidence="8" id="KW-1185">Reference proteome</keyword>
<dbReference type="Gene3D" id="3.40.50.2300">
    <property type="match status" value="2"/>
</dbReference>
<dbReference type="PRINTS" id="PR00337">
    <property type="entry name" value="LEUILEVALBP"/>
</dbReference>
<evidence type="ECO:0000256" key="3">
    <source>
        <dbReference type="ARBA" id="ARBA00022729"/>
    </source>
</evidence>
<dbReference type="CDD" id="cd06347">
    <property type="entry name" value="PBP1_ABC_LivK_ligand_binding-like"/>
    <property type="match status" value="1"/>
</dbReference>
<organism evidence="7 8">
    <name type="scientific">Youngiibacter multivorans</name>
    <dbReference type="NCBI Taxonomy" id="937251"/>
    <lineage>
        <taxon>Bacteria</taxon>
        <taxon>Bacillati</taxon>
        <taxon>Bacillota</taxon>
        <taxon>Clostridia</taxon>
        <taxon>Eubacteriales</taxon>
        <taxon>Clostridiaceae</taxon>
        <taxon>Youngiibacter</taxon>
    </lineage>
</organism>
<evidence type="ECO:0000256" key="2">
    <source>
        <dbReference type="ARBA" id="ARBA00022448"/>
    </source>
</evidence>
<evidence type="ECO:0000256" key="1">
    <source>
        <dbReference type="ARBA" id="ARBA00010062"/>
    </source>
</evidence>
<feature type="domain" description="Leucine-binding protein" evidence="6">
    <location>
        <begin position="39"/>
        <end position="377"/>
    </location>
</feature>
<feature type="signal peptide" evidence="5">
    <location>
        <begin position="1"/>
        <end position="20"/>
    </location>
</feature>
<evidence type="ECO:0000259" key="6">
    <source>
        <dbReference type="Pfam" id="PF13458"/>
    </source>
</evidence>
<gene>
    <name evidence="7" type="ORF">J2Z34_000942</name>
</gene>
<evidence type="ECO:0000256" key="4">
    <source>
        <dbReference type="ARBA" id="ARBA00022970"/>
    </source>
</evidence>
<keyword evidence="3 5" id="KW-0732">Signal</keyword>
<feature type="chain" id="PRO_5045953775" evidence="5">
    <location>
        <begin position="21"/>
        <end position="387"/>
    </location>
</feature>
<dbReference type="InterPro" id="IPR028081">
    <property type="entry name" value="Leu-bd"/>
</dbReference>
<dbReference type="SUPFAM" id="SSF53822">
    <property type="entry name" value="Periplasmic binding protein-like I"/>
    <property type="match status" value="1"/>
</dbReference>
<dbReference type="InterPro" id="IPR051010">
    <property type="entry name" value="BCAA_transport"/>
</dbReference>
<accession>A0ABS4G1R0</accession>
<dbReference type="EMBL" id="JAGGKC010000006">
    <property type="protein sequence ID" value="MBP1918466.1"/>
    <property type="molecule type" value="Genomic_DNA"/>
</dbReference>
<evidence type="ECO:0000313" key="7">
    <source>
        <dbReference type="EMBL" id="MBP1918466.1"/>
    </source>
</evidence>
<reference evidence="7 8" key="1">
    <citation type="submission" date="2021-03" db="EMBL/GenBank/DDBJ databases">
        <title>Genomic Encyclopedia of Type Strains, Phase IV (KMG-IV): sequencing the most valuable type-strain genomes for metagenomic binning, comparative biology and taxonomic classification.</title>
        <authorList>
            <person name="Goeker M."/>
        </authorList>
    </citation>
    <scope>NUCLEOTIDE SEQUENCE [LARGE SCALE GENOMIC DNA]</scope>
    <source>
        <strain evidence="7 8">DSM 6139</strain>
    </source>
</reference>
<dbReference type="InterPro" id="IPR000709">
    <property type="entry name" value="Leu_Ile_Val-bd"/>
</dbReference>
<sequence length="387" mass="40221">MKKRLFAIFTVAALSTALLAACGEKTPTTPTTAPAVKEFTIGGIGPLTGGAATYGQSVKQGVELYVKEVNAKGGIDGKTVKVIFEDDQADGTNASNAFNKLVENDKVVGIVGAVTSGAALATGPKGTQSKIPMVSPSATEPTVTKVGGNYMFRVCFIDSYQGVALANYSVDTLKSAKAAVLYNVGSDYSKGIADSFKSTYESKGGKVVEFLTYNDGDKDFSAQLTTIAAAGVDVLVLPDYYTTVGLIAKQARNSGIDAQLLGGDGWESAELFTIGGDAVEGSRFVTHYFSGDEAAVVSNFVKQFEAEYKKAPDTFSALGYDAAKVLLSAIDAADSLDGAAIQAALLKTNVEAVTGKLTFDADRTAVKGAVIVEVEDGKLKLVDKVNP</sequence>
<name>A0ABS4G1R0_9CLOT</name>
<dbReference type="InterPro" id="IPR028082">
    <property type="entry name" value="Peripla_BP_I"/>
</dbReference>
<dbReference type="PROSITE" id="PS51257">
    <property type="entry name" value="PROKAR_LIPOPROTEIN"/>
    <property type="match status" value="1"/>
</dbReference>
<evidence type="ECO:0000313" key="8">
    <source>
        <dbReference type="Proteomes" id="UP001519271"/>
    </source>
</evidence>
<dbReference type="PANTHER" id="PTHR30483:SF6">
    <property type="entry name" value="PERIPLASMIC BINDING PROTEIN OF ABC TRANSPORTER FOR NATURAL AMINO ACIDS"/>
    <property type="match status" value="1"/>
</dbReference>
<dbReference type="Pfam" id="PF13458">
    <property type="entry name" value="Peripla_BP_6"/>
    <property type="match status" value="1"/>
</dbReference>